<dbReference type="RefSeq" id="WP_184162754.1">
    <property type="nucleotide sequence ID" value="NZ_JACHLD010000004.1"/>
</dbReference>
<sequence length="172" mass="20290">MKEQHTLTIYTEDRFDLLNKIMLVFTRRNIKIESLNISLSEMDDIYKYTILITESSEAVRNVALQIEKIIEVFKCSYHTNEDIVWTQVVLFKIPTNQIMINEKLNDLLRKYNARHLNVDSSYTIFEYTVQETQSINLIKELKEFELVEFIESSRIAIAKSGNGVIKEQNIFE</sequence>
<dbReference type="UniPathway" id="UPA00047">
    <property type="reaction ID" value="UER00055"/>
</dbReference>
<feature type="domain" description="ACT" evidence="4">
    <location>
        <begin position="6"/>
        <end position="85"/>
    </location>
</feature>
<evidence type="ECO:0000256" key="3">
    <source>
        <dbReference type="RuleBase" id="RU368092"/>
    </source>
</evidence>
<dbReference type="InterPro" id="IPR019455">
    <property type="entry name" value="Acetolactate_synth_ssu_C"/>
</dbReference>
<comment type="function">
    <text evidence="3">Catalyzes the conversion of 2 pyruvate molecules into acetolactate in the first common step of the biosynthetic pathway of the branched-amino acids such as leucine, isoleucine, and valine.</text>
</comment>
<dbReference type="GO" id="GO:0009099">
    <property type="term" value="P:L-valine biosynthetic process"/>
    <property type="evidence" value="ECO:0007669"/>
    <property type="project" value="UniProtKB-UniRule"/>
</dbReference>
<dbReference type="GO" id="GO:1990610">
    <property type="term" value="F:acetolactate synthase regulator activity"/>
    <property type="evidence" value="ECO:0007669"/>
    <property type="project" value="UniProtKB-UniRule"/>
</dbReference>
<comment type="caution">
    <text evidence="5">The sequence shown here is derived from an EMBL/GenBank/DDBJ whole genome shotgun (WGS) entry which is preliminary data.</text>
</comment>
<dbReference type="Pfam" id="PF10369">
    <property type="entry name" value="ALS_ss_C"/>
    <property type="match status" value="1"/>
</dbReference>
<evidence type="ECO:0000256" key="2">
    <source>
        <dbReference type="ARBA" id="ARBA00048670"/>
    </source>
</evidence>
<evidence type="ECO:0000259" key="4">
    <source>
        <dbReference type="PROSITE" id="PS51671"/>
    </source>
</evidence>
<dbReference type="EC" id="2.2.1.6" evidence="3"/>
<reference evidence="5 6" key="1">
    <citation type="submission" date="2020-08" db="EMBL/GenBank/DDBJ databases">
        <title>Functional genomics of gut bacteria from endangered species of beetles.</title>
        <authorList>
            <person name="Carlos-Shanley C."/>
        </authorList>
    </citation>
    <scope>NUCLEOTIDE SEQUENCE [LARGE SCALE GENOMIC DNA]</scope>
    <source>
        <strain evidence="5 6">S00142</strain>
    </source>
</reference>
<keyword evidence="3 5" id="KW-0808">Transferase</keyword>
<organism evidence="5 6">
    <name type="scientific">Flavobacterium nitrogenifigens</name>
    <dbReference type="NCBI Taxonomy" id="1617283"/>
    <lineage>
        <taxon>Bacteria</taxon>
        <taxon>Pseudomonadati</taxon>
        <taxon>Bacteroidota</taxon>
        <taxon>Flavobacteriia</taxon>
        <taxon>Flavobacteriales</taxon>
        <taxon>Flavobacteriaceae</taxon>
        <taxon>Flavobacterium</taxon>
    </lineage>
</organism>
<proteinExistence type="inferred from homology"/>
<comment type="subunit">
    <text evidence="1 3">Dimer of large and small chains.</text>
</comment>
<gene>
    <name evidence="5" type="ORF">HNP37_002705</name>
</gene>
<dbReference type="PROSITE" id="PS51671">
    <property type="entry name" value="ACT"/>
    <property type="match status" value="1"/>
</dbReference>
<dbReference type="GO" id="GO:0005829">
    <property type="term" value="C:cytosol"/>
    <property type="evidence" value="ECO:0007669"/>
    <property type="project" value="TreeGrafter"/>
</dbReference>
<dbReference type="GO" id="GO:0003984">
    <property type="term" value="F:acetolactate synthase activity"/>
    <property type="evidence" value="ECO:0007669"/>
    <property type="project" value="UniProtKB-UniRule"/>
</dbReference>
<comment type="pathway">
    <text evidence="3">Amino-acid biosynthesis; L-isoleucine biosynthesis; L-isoleucine from 2-oxobutanoate: step 1/4.</text>
</comment>
<keyword evidence="3" id="KW-0100">Branched-chain amino acid biosynthesis</keyword>
<dbReference type="PANTHER" id="PTHR30239:SF0">
    <property type="entry name" value="ACETOLACTATE SYNTHASE SMALL SUBUNIT 1, CHLOROPLASTIC"/>
    <property type="match status" value="1"/>
</dbReference>
<name>A0A7W7IY65_9FLAO</name>
<dbReference type="InterPro" id="IPR027271">
    <property type="entry name" value="Acetolactate_synth/TF_NikR_C"/>
</dbReference>
<comment type="pathway">
    <text evidence="3">Amino-acid biosynthesis; L-valine biosynthesis; L-valine from pyruvate: step 1/4.</text>
</comment>
<protein>
    <recommendedName>
        <fullName evidence="3">Acetolactate synthase small subunit</fullName>
        <shortName evidence="3">AHAS</shortName>
        <shortName evidence="3">ALS</shortName>
        <ecNumber evidence="3">2.2.1.6</ecNumber>
    </recommendedName>
    <alternativeName>
        <fullName evidence="3">Acetohydroxy-acid synthase small subunit</fullName>
    </alternativeName>
</protein>
<keyword evidence="3" id="KW-0028">Amino-acid biosynthesis</keyword>
<keyword evidence="6" id="KW-1185">Reference proteome</keyword>
<dbReference type="InterPro" id="IPR002912">
    <property type="entry name" value="ACT_dom"/>
</dbReference>
<dbReference type="UniPathway" id="UPA00049">
    <property type="reaction ID" value="UER00059"/>
</dbReference>
<dbReference type="Gene3D" id="3.30.70.260">
    <property type="match status" value="1"/>
</dbReference>
<evidence type="ECO:0000313" key="6">
    <source>
        <dbReference type="Proteomes" id="UP000561681"/>
    </source>
</evidence>
<evidence type="ECO:0000313" key="5">
    <source>
        <dbReference type="EMBL" id="MBB4802630.1"/>
    </source>
</evidence>
<dbReference type="NCBIfam" id="TIGR00119">
    <property type="entry name" value="acolac_sm"/>
    <property type="match status" value="1"/>
</dbReference>
<comment type="similarity">
    <text evidence="3">Belongs to the acetolactate synthase small subunit family.</text>
</comment>
<comment type="catalytic activity">
    <reaction evidence="2 3">
        <text>2 pyruvate + H(+) = (2S)-2-acetolactate + CO2</text>
        <dbReference type="Rhea" id="RHEA:25249"/>
        <dbReference type="ChEBI" id="CHEBI:15361"/>
        <dbReference type="ChEBI" id="CHEBI:15378"/>
        <dbReference type="ChEBI" id="CHEBI:16526"/>
        <dbReference type="ChEBI" id="CHEBI:58476"/>
        <dbReference type="EC" id="2.2.1.6"/>
    </reaction>
</comment>
<dbReference type="PANTHER" id="PTHR30239">
    <property type="entry name" value="ACETOLACTATE SYNTHASE SMALL SUBUNIT"/>
    <property type="match status" value="1"/>
</dbReference>
<dbReference type="InterPro" id="IPR045865">
    <property type="entry name" value="ACT-like_dom_sf"/>
</dbReference>
<accession>A0A7W7IY65</accession>
<dbReference type="SUPFAM" id="SSF55021">
    <property type="entry name" value="ACT-like"/>
    <property type="match status" value="2"/>
</dbReference>
<dbReference type="AlphaFoldDB" id="A0A7W7IY65"/>
<dbReference type="Proteomes" id="UP000561681">
    <property type="component" value="Unassembled WGS sequence"/>
</dbReference>
<dbReference type="InterPro" id="IPR004789">
    <property type="entry name" value="Acetalactate_synth_ssu"/>
</dbReference>
<evidence type="ECO:0000256" key="1">
    <source>
        <dbReference type="ARBA" id="ARBA00011744"/>
    </source>
</evidence>
<dbReference type="Gene3D" id="3.30.70.1150">
    <property type="entry name" value="ACT-like. Chain A, domain 2"/>
    <property type="match status" value="1"/>
</dbReference>
<dbReference type="EMBL" id="JACHLD010000004">
    <property type="protein sequence ID" value="MBB4802630.1"/>
    <property type="molecule type" value="Genomic_DNA"/>
</dbReference>
<dbReference type="GO" id="GO:0009097">
    <property type="term" value="P:isoleucine biosynthetic process"/>
    <property type="evidence" value="ECO:0007669"/>
    <property type="project" value="UniProtKB-UniRule"/>
</dbReference>